<proteinExistence type="predicted"/>
<keyword evidence="1" id="KW-0433">Leucine-rich repeat</keyword>
<dbReference type="GO" id="GO:0005634">
    <property type="term" value="C:nucleus"/>
    <property type="evidence" value="ECO:0007669"/>
    <property type="project" value="TreeGrafter"/>
</dbReference>
<dbReference type="EMBL" id="JAGDFM010000003">
    <property type="protein sequence ID" value="KAG7393523.1"/>
    <property type="molecule type" value="Genomic_DNA"/>
</dbReference>
<evidence type="ECO:0000313" key="5">
    <source>
        <dbReference type="Proteomes" id="UP000694044"/>
    </source>
</evidence>
<dbReference type="PROSITE" id="PS50096">
    <property type="entry name" value="IQ"/>
    <property type="match status" value="6"/>
</dbReference>
<evidence type="ECO:0000256" key="1">
    <source>
        <dbReference type="ARBA" id="ARBA00022614"/>
    </source>
</evidence>
<name>A0A8T1WNG3_9STRA</name>
<dbReference type="OrthoDB" id="76105at2759"/>
<sequence length="1281" mass="144352">MRAVNRIHTTTLACKDEADLSFSSEESKTAYAQALQDRHHGMYQAAADALERIIECEGDSEKLWTELALTQFQQWEAHVRTLHMPSILELSSTTQSKRPQGSNASVKPLHAVLLQEAYSTFLIAMEYPNSKSSPELLLPLVRLYVDFGSYKGALAVCTLLVEGYPTSTRLNEAIFLSALTASALGRHRESAQYFQYLAEGQGPASSFPYRLAAYQFSLLAALELSHVPGMRALERETYTQAYKALVALPPVLPSEKTAHTLFTTSRKNEEQRTLLWCRDVQTWLDLAQRLAGPANAPLLVLAALREARRRTKPASELPAAKLLLEGVSLLRTGDDPGAERTFAEALLLLPRDEYYSARHERFLLEICSASWREHFALEHRSAARLQALVRRRWRLGKWRLGVAHVLEQRRHTMALRIQCAWRGFTSRRELAFLREKQRVKEALANTAMGEQDDRLIELRMNAAARKIQSLLHIARDKRTLRALRARRVEREALLARFAGRRAELGQLGVFRRWHSLASALKQERVDAAVRIQRQFRAWRSRKLCFQLLLLRQQQNGILQQCLARRSTSLISRVFQVWHTELVEARNERDGASRIIQRKYRSRLAVRQYHVELRRHRAATATMNRLLSDRRHQMLLSPWRALATHALVRRLRKRGAAVTIQKHARGVLARRQAKCLRARRRRALNVLVKLTQSRESQFLQTGFELLRQHVQAYDRRRHGAVVRIQGLFRGVCTRQRLHRRYRAEMLVNGTVTYGSGLKGQPPDIKLWACLLALSRYISQRDTSVVQLQRWWRQRQMCSRTLRVLGKRAAQRRLLGKLQQSFHTFARSFFRALCAECNFKKACQHAAAAKIQRRLRCWLMRRRYLSTLDRHSVAAQRGQKAARKLAFQRVRRLFCGWREATRATRREQHEAACLVQRMFRRHRAQRQARSVMAKKAAQARLLAAASQKPLERCFRQWEAAALLEKSVLRVRSSALIGSRETTPISGQRKPRAASGGKFDKPLTLEERAEIPSMLFFTLLNRVRQTGICQLSYSGGTVFKGPQLRQLLSLSTSIIVDGSGGLHSTGNTTSVLNLNEQVVDALDVCSSSTSTSCPVQSLILCNAPLRASHASLLAAILQRSRRSSSLALVSVVLANVPLAPASVVSLACALAQSPSCLQQLVLERCQVGSAGAAAIFEALTYNRALWKLDLSGNHVADAACPALARALLAGSQLRVLALSRNFLSDRGVLGYVAPALASSRLETLVLLQNPRVSPLGVAALRQASAAGTCSPSSADVRVVSDGAL</sequence>
<dbReference type="GO" id="GO:0005829">
    <property type="term" value="C:cytosol"/>
    <property type="evidence" value="ECO:0007669"/>
    <property type="project" value="TreeGrafter"/>
</dbReference>
<dbReference type="GO" id="GO:0006913">
    <property type="term" value="P:nucleocytoplasmic transport"/>
    <property type="evidence" value="ECO:0007669"/>
    <property type="project" value="TreeGrafter"/>
</dbReference>
<reference evidence="4" key="1">
    <citation type="submission" date="2021-02" db="EMBL/GenBank/DDBJ databases">
        <authorList>
            <person name="Palmer J.M."/>
        </authorList>
    </citation>
    <scope>NUCLEOTIDE SEQUENCE</scope>
    <source>
        <strain evidence="4">SCRP734</strain>
    </source>
</reference>
<dbReference type="SMART" id="SM00368">
    <property type="entry name" value="LRR_RI"/>
    <property type="match status" value="3"/>
</dbReference>
<evidence type="ECO:0000256" key="2">
    <source>
        <dbReference type="ARBA" id="ARBA00022737"/>
    </source>
</evidence>
<evidence type="ECO:0000256" key="3">
    <source>
        <dbReference type="SAM" id="MobiDB-lite"/>
    </source>
</evidence>
<dbReference type="GO" id="GO:0048471">
    <property type="term" value="C:perinuclear region of cytoplasm"/>
    <property type="evidence" value="ECO:0007669"/>
    <property type="project" value="TreeGrafter"/>
</dbReference>
<gene>
    <name evidence="4" type="ORF">PHYPSEUDO_007360</name>
</gene>
<dbReference type="PANTHER" id="PTHR24113:SF12">
    <property type="entry name" value="RAN GTPASE-ACTIVATING PROTEIN 1"/>
    <property type="match status" value="1"/>
</dbReference>
<dbReference type="Pfam" id="PF00612">
    <property type="entry name" value="IQ"/>
    <property type="match status" value="4"/>
</dbReference>
<organism evidence="4 5">
    <name type="scientific">Phytophthora pseudosyringae</name>
    <dbReference type="NCBI Taxonomy" id="221518"/>
    <lineage>
        <taxon>Eukaryota</taxon>
        <taxon>Sar</taxon>
        <taxon>Stramenopiles</taxon>
        <taxon>Oomycota</taxon>
        <taxon>Peronosporomycetes</taxon>
        <taxon>Peronosporales</taxon>
        <taxon>Peronosporaceae</taxon>
        <taxon>Phytophthora</taxon>
    </lineage>
</organism>
<protein>
    <submittedName>
        <fullName evidence="4">Uncharacterized protein</fullName>
    </submittedName>
</protein>
<dbReference type="PANTHER" id="PTHR24113">
    <property type="entry name" value="RAN GTPASE-ACTIVATING PROTEIN 1"/>
    <property type="match status" value="1"/>
</dbReference>
<dbReference type="Proteomes" id="UP000694044">
    <property type="component" value="Unassembled WGS sequence"/>
</dbReference>
<keyword evidence="5" id="KW-1185">Reference proteome</keyword>
<accession>A0A8T1WNG3</accession>
<dbReference type="InterPro" id="IPR000048">
    <property type="entry name" value="IQ_motif_EF-hand-BS"/>
</dbReference>
<dbReference type="InterPro" id="IPR027038">
    <property type="entry name" value="RanGap"/>
</dbReference>
<keyword evidence="2" id="KW-0677">Repeat</keyword>
<dbReference type="SMART" id="SM00015">
    <property type="entry name" value="IQ"/>
    <property type="match status" value="7"/>
</dbReference>
<comment type="caution">
    <text evidence="4">The sequence shown here is derived from an EMBL/GenBank/DDBJ whole genome shotgun (WGS) entry which is preliminary data.</text>
</comment>
<dbReference type="GO" id="GO:0031267">
    <property type="term" value="F:small GTPase binding"/>
    <property type="evidence" value="ECO:0007669"/>
    <property type="project" value="TreeGrafter"/>
</dbReference>
<dbReference type="GO" id="GO:0005096">
    <property type="term" value="F:GTPase activator activity"/>
    <property type="evidence" value="ECO:0007669"/>
    <property type="project" value="InterPro"/>
</dbReference>
<feature type="region of interest" description="Disordered" evidence="3">
    <location>
        <begin position="977"/>
        <end position="996"/>
    </location>
</feature>
<evidence type="ECO:0000313" key="4">
    <source>
        <dbReference type="EMBL" id="KAG7393523.1"/>
    </source>
</evidence>